<dbReference type="PANTHER" id="PTHR12526">
    <property type="entry name" value="GLYCOSYLTRANSFERASE"/>
    <property type="match status" value="1"/>
</dbReference>
<proteinExistence type="predicted"/>
<dbReference type="Proteomes" id="UP000612893">
    <property type="component" value="Unassembled WGS sequence"/>
</dbReference>
<sequence>MTVDRSGRLCFVPPRFGSNLVGGAEIVLAQMSRRLKDRGWEVEILTTCAVDHHGWSNVLPAGRSVVDGMPVHRFPAVVTADPERGRLEQAILSGASLNLRDQQRWINSGMRSPELFHYLLDHAQDYRTIVFTPYPNWITFACSQVAPERSMLWTCLHDEPYAYLDVFQPVFTGVSGLLFQTRPEHELAHRLVANPAPHSVVGCGVEVPERYDAEGFRRRHRIEGPFLLYAGRREGAKGWETLLEQFAAATLRRDLPFKLVTMGAGDVRPPASIADRVIDVGFLPDEERDSAFAAADAYLQPSSWEAFSRTIMEAWLAGTLVIANGASEVVRYHCERSGAGLLYEDESQFEECLAFLADAPGAARELAARGRGYVLDNYQWDAVLDRIELALTNPSGCD</sequence>
<dbReference type="PANTHER" id="PTHR12526:SF638">
    <property type="entry name" value="SPORE COAT PROTEIN SA"/>
    <property type="match status" value="1"/>
</dbReference>
<evidence type="ECO:0000313" key="1">
    <source>
        <dbReference type="EMBL" id="MBJ7597915.1"/>
    </source>
</evidence>
<dbReference type="AlphaFoldDB" id="A0A934K907"/>
<accession>A0A934K907</accession>
<protein>
    <submittedName>
        <fullName evidence="1">Glycosyltransferase family 4 protein</fullName>
    </submittedName>
</protein>
<organism evidence="1 2">
    <name type="scientific">Candidatus Nephthysia bennettiae</name>
    <dbReference type="NCBI Taxonomy" id="3127016"/>
    <lineage>
        <taxon>Bacteria</taxon>
        <taxon>Bacillati</taxon>
        <taxon>Candidatus Dormiibacterota</taxon>
        <taxon>Candidatus Dormibacteria</taxon>
        <taxon>Candidatus Dormibacterales</taxon>
        <taxon>Candidatus Dormibacteraceae</taxon>
        <taxon>Candidatus Nephthysia</taxon>
    </lineage>
</organism>
<dbReference type="GO" id="GO:0016757">
    <property type="term" value="F:glycosyltransferase activity"/>
    <property type="evidence" value="ECO:0007669"/>
    <property type="project" value="TreeGrafter"/>
</dbReference>
<dbReference type="SUPFAM" id="SSF53756">
    <property type="entry name" value="UDP-Glycosyltransferase/glycogen phosphorylase"/>
    <property type="match status" value="1"/>
</dbReference>
<dbReference type="EMBL" id="JAEKNR010000084">
    <property type="protein sequence ID" value="MBJ7597915.1"/>
    <property type="molecule type" value="Genomic_DNA"/>
</dbReference>
<evidence type="ECO:0000313" key="2">
    <source>
        <dbReference type="Proteomes" id="UP000612893"/>
    </source>
</evidence>
<dbReference type="CDD" id="cd03801">
    <property type="entry name" value="GT4_PimA-like"/>
    <property type="match status" value="1"/>
</dbReference>
<name>A0A934K907_9BACT</name>
<gene>
    <name evidence="1" type="ORF">JF922_07485</name>
</gene>
<reference evidence="1" key="1">
    <citation type="submission" date="2020-10" db="EMBL/GenBank/DDBJ databases">
        <title>Ca. Dormibacterota MAGs.</title>
        <authorList>
            <person name="Montgomery K."/>
        </authorList>
    </citation>
    <scope>NUCLEOTIDE SEQUENCE [LARGE SCALE GENOMIC DNA]</scope>
    <source>
        <strain evidence="1">SC8812_S17_10</strain>
    </source>
</reference>
<keyword evidence="2" id="KW-1185">Reference proteome</keyword>
<comment type="caution">
    <text evidence="1">The sequence shown here is derived from an EMBL/GenBank/DDBJ whole genome shotgun (WGS) entry which is preliminary data.</text>
</comment>
<dbReference type="Gene3D" id="3.40.50.2000">
    <property type="entry name" value="Glycogen Phosphorylase B"/>
    <property type="match status" value="2"/>
</dbReference>
<dbReference type="RefSeq" id="WP_338200533.1">
    <property type="nucleotide sequence ID" value="NZ_JAEKNR010000084.1"/>
</dbReference>
<dbReference type="Pfam" id="PF13692">
    <property type="entry name" value="Glyco_trans_1_4"/>
    <property type="match status" value="1"/>
</dbReference>